<evidence type="ECO:0000256" key="4">
    <source>
        <dbReference type="ARBA" id="ARBA00022989"/>
    </source>
</evidence>
<comment type="subcellular location">
    <subcellularLocation>
        <location evidence="1">Membrane</location>
        <topology evidence="1">Single-pass type I membrane protein</topology>
    </subcellularLocation>
</comment>
<reference evidence="12" key="2">
    <citation type="submission" date="2025-09" db="UniProtKB">
        <authorList>
            <consortium name="Ensembl"/>
        </authorList>
    </citation>
    <scope>IDENTIFICATION</scope>
</reference>
<feature type="transmembrane region" description="Helical" evidence="10">
    <location>
        <begin position="208"/>
        <end position="230"/>
    </location>
</feature>
<dbReference type="SUPFAM" id="SSF54452">
    <property type="entry name" value="MHC antigen-recognition domain"/>
    <property type="match status" value="1"/>
</dbReference>
<dbReference type="InterPro" id="IPR007110">
    <property type="entry name" value="Ig-like_dom"/>
</dbReference>
<evidence type="ECO:0000256" key="1">
    <source>
        <dbReference type="ARBA" id="ARBA00004479"/>
    </source>
</evidence>
<dbReference type="InterPro" id="IPR011162">
    <property type="entry name" value="MHC_I/II-like_Ag-recog"/>
</dbReference>
<sequence length="248" mass="28670">MMYFYFPVAQDYVTEQKYECHFTNGIEKVRYLLRDFYNKEEIVYFDSDVGIYVAKSEIGRQDADYYNSDPDLLRERRSRAYGYCVENYKALQSISVTEKRVVPSGKISVMASVDDLYQYKHTIICNVFGFYPSGIEVKWFRNEQEQTTQVGYSGPHSDGDWTFQFWVSLETDIERGDVFTCEVHHASLKDPLQVRWKPDASDSAKSKMVTGIVGFVLGGIFIAVGLVLYLKSRKAALRVPTNEHFIPQ</sequence>
<evidence type="ECO:0000256" key="10">
    <source>
        <dbReference type="SAM" id="Phobius"/>
    </source>
</evidence>
<dbReference type="PROSITE" id="PS50835">
    <property type="entry name" value="IG_LIKE"/>
    <property type="match status" value="1"/>
</dbReference>
<keyword evidence="8" id="KW-0325">Glycoprotein</keyword>
<feature type="domain" description="Ig-like" evidence="11">
    <location>
        <begin position="103"/>
        <end position="210"/>
    </location>
</feature>
<dbReference type="InterPro" id="IPR000353">
    <property type="entry name" value="MHC_II_b_N"/>
</dbReference>
<name>A0A8C5Q7I7_9ANUR</name>
<dbReference type="SMART" id="SM00407">
    <property type="entry name" value="IGc1"/>
    <property type="match status" value="1"/>
</dbReference>
<evidence type="ECO:0000313" key="13">
    <source>
        <dbReference type="Proteomes" id="UP000694569"/>
    </source>
</evidence>
<proteinExistence type="predicted"/>
<dbReference type="Gene3D" id="2.60.40.10">
    <property type="entry name" value="Immunoglobulins"/>
    <property type="match status" value="1"/>
</dbReference>
<keyword evidence="4 10" id="KW-1133">Transmembrane helix</keyword>
<evidence type="ECO:0000313" key="12">
    <source>
        <dbReference type="Ensembl" id="ENSLLEP00000034227.1"/>
    </source>
</evidence>
<dbReference type="PANTHER" id="PTHR19944">
    <property type="entry name" value="MHC CLASS II-RELATED"/>
    <property type="match status" value="1"/>
</dbReference>
<dbReference type="InterPro" id="IPR014745">
    <property type="entry name" value="MHC_II_a/b_N"/>
</dbReference>
<dbReference type="InterPro" id="IPR050160">
    <property type="entry name" value="MHC/Immunoglobulin"/>
</dbReference>
<organism evidence="12 13">
    <name type="scientific">Leptobrachium leishanense</name>
    <name type="common">Leishan spiny toad</name>
    <dbReference type="NCBI Taxonomy" id="445787"/>
    <lineage>
        <taxon>Eukaryota</taxon>
        <taxon>Metazoa</taxon>
        <taxon>Chordata</taxon>
        <taxon>Craniata</taxon>
        <taxon>Vertebrata</taxon>
        <taxon>Euteleostomi</taxon>
        <taxon>Amphibia</taxon>
        <taxon>Batrachia</taxon>
        <taxon>Anura</taxon>
        <taxon>Pelobatoidea</taxon>
        <taxon>Megophryidae</taxon>
        <taxon>Leptobrachium</taxon>
    </lineage>
</organism>
<dbReference type="Pfam" id="PF07654">
    <property type="entry name" value="C1-set"/>
    <property type="match status" value="1"/>
</dbReference>
<reference evidence="12" key="1">
    <citation type="submission" date="2025-08" db="UniProtKB">
        <authorList>
            <consortium name="Ensembl"/>
        </authorList>
    </citation>
    <scope>IDENTIFICATION</scope>
</reference>
<accession>A0A8C5Q7I7</accession>
<dbReference type="GO" id="GO:0002504">
    <property type="term" value="P:antigen processing and presentation of peptide or polysaccharide antigen via MHC class II"/>
    <property type="evidence" value="ECO:0007669"/>
    <property type="project" value="UniProtKB-KW"/>
</dbReference>
<dbReference type="Pfam" id="PF00969">
    <property type="entry name" value="MHC_II_beta"/>
    <property type="match status" value="1"/>
</dbReference>
<dbReference type="InterPro" id="IPR036179">
    <property type="entry name" value="Ig-like_dom_sf"/>
</dbReference>
<dbReference type="SMART" id="SM00921">
    <property type="entry name" value="MHC_II_beta"/>
    <property type="match status" value="1"/>
</dbReference>
<keyword evidence="6 10" id="KW-0472">Membrane</keyword>
<dbReference type="GO" id="GO:0042613">
    <property type="term" value="C:MHC class II protein complex"/>
    <property type="evidence" value="ECO:0007669"/>
    <property type="project" value="UniProtKB-KW"/>
</dbReference>
<evidence type="ECO:0000256" key="3">
    <source>
        <dbReference type="ARBA" id="ARBA00022859"/>
    </source>
</evidence>
<dbReference type="PROSITE" id="PS00290">
    <property type="entry name" value="IG_MHC"/>
    <property type="match status" value="1"/>
</dbReference>
<evidence type="ECO:0000256" key="6">
    <source>
        <dbReference type="ARBA" id="ARBA00023136"/>
    </source>
</evidence>
<protein>
    <recommendedName>
        <fullName evidence="11">Ig-like domain-containing protein</fullName>
    </recommendedName>
</protein>
<evidence type="ECO:0000256" key="2">
    <source>
        <dbReference type="ARBA" id="ARBA00022692"/>
    </source>
</evidence>
<dbReference type="InterPro" id="IPR003597">
    <property type="entry name" value="Ig_C1-set"/>
</dbReference>
<dbReference type="PANTHER" id="PTHR19944:SF99">
    <property type="entry name" value="HLA CLASS II HISTOCOMPATIBILITY ANTIGEN, DRB1 BETA CHAIN"/>
    <property type="match status" value="1"/>
</dbReference>
<evidence type="ECO:0000256" key="9">
    <source>
        <dbReference type="ARBA" id="ARBA00023182"/>
    </source>
</evidence>
<keyword evidence="3" id="KW-0391">Immunity</keyword>
<dbReference type="GeneTree" id="ENSGT00950000183127"/>
<dbReference type="Gene3D" id="3.10.320.10">
    <property type="entry name" value="Class II Histocompatibility Antigen, M Beta Chain, Chain B, domain 1"/>
    <property type="match status" value="1"/>
</dbReference>
<dbReference type="GO" id="GO:0002250">
    <property type="term" value="P:adaptive immune response"/>
    <property type="evidence" value="ECO:0007669"/>
    <property type="project" value="UniProtKB-KW"/>
</dbReference>
<evidence type="ECO:0000256" key="5">
    <source>
        <dbReference type="ARBA" id="ARBA00023130"/>
    </source>
</evidence>
<evidence type="ECO:0000256" key="7">
    <source>
        <dbReference type="ARBA" id="ARBA00023157"/>
    </source>
</evidence>
<dbReference type="Proteomes" id="UP000694569">
    <property type="component" value="Unplaced"/>
</dbReference>
<keyword evidence="2 10" id="KW-0812">Transmembrane</keyword>
<evidence type="ECO:0000256" key="8">
    <source>
        <dbReference type="ARBA" id="ARBA00023180"/>
    </source>
</evidence>
<keyword evidence="9" id="KW-0491">MHC II</keyword>
<keyword evidence="13" id="KW-1185">Reference proteome</keyword>
<dbReference type="InterPro" id="IPR003006">
    <property type="entry name" value="Ig/MHC_CS"/>
</dbReference>
<keyword evidence="7" id="KW-1015">Disulfide bond</keyword>
<evidence type="ECO:0000259" key="11">
    <source>
        <dbReference type="PROSITE" id="PS50835"/>
    </source>
</evidence>
<dbReference type="FunFam" id="3.10.320.10:FF:000001">
    <property type="entry name" value="HLA class II histocompatibility antigen, DRB1-1 beta chain"/>
    <property type="match status" value="1"/>
</dbReference>
<dbReference type="SUPFAM" id="SSF48726">
    <property type="entry name" value="Immunoglobulin"/>
    <property type="match status" value="1"/>
</dbReference>
<keyword evidence="5" id="KW-1064">Adaptive immunity</keyword>
<dbReference type="AlphaFoldDB" id="A0A8C5Q7I7"/>
<dbReference type="InterPro" id="IPR013783">
    <property type="entry name" value="Ig-like_fold"/>
</dbReference>
<dbReference type="Ensembl" id="ENSLLET00000035531.1">
    <property type="protein sequence ID" value="ENSLLEP00000034227.1"/>
    <property type="gene ID" value="ENSLLEG00000021644.1"/>
</dbReference>